<evidence type="ECO:0000313" key="2">
    <source>
        <dbReference type="WBParaSite" id="EN70_4711"/>
    </source>
</evidence>
<proteinExistence type="predicted"/>
<reference evidence="2" key="2">
    <citation type="submission" date="2016-11" db="UniProtKB">
        <authorList>
            <consortium name="WormBaseParasite"/>
        </authorList>
    </citation>
    <scope>IDENTIFICATION</scope>
</reference>
<evidence type="ECO:0000313" key="1">
    <source>
        <dbReference type="Proteomes" id="UP000095285"/>
    </source>
</evidence>
<dbReference type="WBParaSite" id="EN70_4711">
    <property type="protein sequence ID" value="EN70_4711"/>
    <property type="gene ID" value="EN70_4711"/>
</dbReference>
<dbReference type="Proteomes" id="UP000095285">
    <property type="component" value="Unassembled WGS sequence"/>
</dbReference>
<sequence>MEQLRQTRSPKVLLLCKVVTVYNAERTEYNEALNRVEEIRKAKFNFRYIPGNQNAMDVATRGLSPIDLMKFNLWWYEPSWLKGEENEWPQCEFKQKSSIMAKKISGLMLI</sequence>
<dbReference type="AlphaFoldDB" id="A0A1I7VP82"/>
<protein>
    <submittedName>
        <fullName evidence="2">Uncharacterized protein</fullName>
    </submittedName>
</protein>
<reference evidence="1" key="1">
    <citation type="submission" date="2012-04" db="EMBL/GenBank/DDBJ databases">
        <title>The Genome Sequence of Loa loa.</title>
        <authorList>
            <consortium name="The Broad Institute Genome Sequencing Platform"/>
            <consortium name="Broad Institute Genome Sequencing Center for Infectious Disease"/>
            <person name="Nutman T.B."/>
            <person name="Fink D.L."/>
            <person name="Russ C."/>
            <person name="Young S."/>
            <person name="Zeng Q."/>
            <person name="Gargeya S."/>
            <person name="Alvarado L."/>
            <person name="Berlin A."/>
            <person name="Chapman S.B."/>
            <person name="Chen Z."/>
            <person name="Freedman E."/>
            <person name="Gellesch M."/>
            <person name="Goldberg J."/>
            <person name="Griggs A."/>
            <person name="Gujja S."/>
            <person name="Heilman E.R."/>
            <person name="Heiman D."/>
            <person name="Howarth C."/>
            <person name="Mehta T."/>
            <person name="Neiman D."/>
            <person name="Pearson M."/>
            <person name="Roberts A."/>
            <person name="Saif S."/>
            <person name="Shea T."/>
            <person name="Shenoy N."/>
            <person name="Sisk P."/>
            <person name="Stolte C."/>
            <person name="Sykes S."/>
            <person name="White J."/>
            <person name="Yandava C."/>
            <person name="Haas B."/>
            <person name="Henn M.R."/>
            <person name="Nusbaum C."/>
            <person name="Birren B."/>
        </authorList>
    </citation>
    <scope>NUCLEOTIDE SEQUENCE [LARGE SCALE GENOMIC DNA]</scope>
</reference>
<name>A0A1I7VP82_LOALO</name>
<keyword evidence="1" id="KW-1185">Reference proteome</keyword>
<accession>A0A1I7VP82</accession>
<organism evidence="1 2">
    <name type="scientific">Loa loa</name>
    <name type="common">Eye worm</name>
    <name type="synonym">Filaria loa</name>
    <dbReference type="NCBI Taxonomy" id="7209"/>
    <lineage>
        <taxon>Eukaryota</taxon>
        <taxon>Metazoa</taxon>
        <taxon>Ecdysozoa</taxon>
        <taxon>Nematoda</taxon>
        <taxon>Chromadorea</taxon>
        <taxon>Rhabditida</taxon>
        <taxon>Spirurina</taxon>
        <taxon>Spiruromorpha</taxon>
        <taxon>Filarioidea</taxon>
        <taxon>Onchocercidae</taxon>
        <taxon>Loa</taxon>
    </lineage>
</organism>